<dbReference type="AlphaFoldDB" id="A0A8J4EAG3"/>
<evidence type="ECO:0000313" key="2">
    <source>
        <dbReference type="EMBL" id="GIJ67509.1"/>
    </source>
</evidence>
<organism evidence="2 3">
    <name type="scientific">Virgisporangium ochraceum</name>
    <dbReference type="NCBI Taxonomy" id="65505"/>
    <lineage>
        <taxon>Bacteria</taxon>
        <taxon>Bacillati</taxon>
        <taxon>Actinomycetota</taxon>
        <taxon>Actinomycetes</taxon>
        <taxon>Micromonosporales</taxon>
        <taxon>Micromonosporaceae</taxon>
        <taxon>Virgisporangium</taxon>
    </lineage>
</organism>
<dbReference type="SMART" id="SM00418">
    <property type="entry name" value="HTH_ARSR"/>
    <property type="match status" value="1"/>
</dbReference>
<dbReference type="EMBL" id="BOPH01000027">
    <property type="protein sequence ID" value="GIJ67509.1"/>
    <property type="molecule type" value="Genomic_DNA"/>
</dbReference>
<dbReference type="InterPro" id="IPR036390">
    <property type="entry name" value="WH_DNA-bd_sf"/>
</dbReference>
<dbReference type="InterPro" id="IPR036388">
    <property type="entry name" value="WH-like_DNA-bd_sf"/>
</dbReference>
<gene>
    <name evidence="2" type="ORF">Voc01_024260</name>
</gene>
<dbReference type="CDD" id="cd00090">
    <property type="entry name" value="HTH_ARSR"/>
    <property type="match status" value="1"/>
</dbReference>
<evidence type="ECO:0000259" key="1">
    <source>
        <dbReference type="SMART" id="SM00418"/>
    </source>
</evidence>
<accession>A0A8J4EAG3</accession>
<protein>
    <recommendedName>
        <fullName evidence="1">HTH arsR-type domain-containing protein</fullName>
    </recommendedName>
</protein>
<keyword evidence="3" id="KW-1185">Reference proteome</keyword>
<dbReference type="SUPFAM" id="SSF46785">
    <property type="entry name" value="Winged helix' DNA-binding domain"/>
    <property type="match status" value="1"/>
</dbReference>
<comment type="caution">
    <text evidence="2">The sequence shown here is derived from an EMBL/GenBank/DDBJ whole genome shotgun (WGS) entry which is preliminary data.</text>
</comment>
<proteinExistence type="predicted"/>
<dbReference type="InterPro" id="IPR001845">
    <property type="entry name" value="HTH_ArsR_DNA-bd_dom"/>
</dbReference>
<name>A0A8J4EAG3_9ACTN</name>
<dbReference type="RefSeq" id="WP_203927549.1">
    <property type="nucleotide sequence ID" value="NZ_BOPH01000027.1"/>
</dbReference>
<reference evidence="2" key="1">
    <citation type="submission" date="2021-01" db="EMBL/GenBank/DDBJ databases">
        <title>Whole genome shotgun sequence of Virgisporangium ochraceum NBRC 16418.</title>
        <authorList>
            <person name="Komaki H."/>
            <person name="Tamura T."/>
        </authorList>
    </citation>
    <scope>NUCLEOTIDE SEQUENCE</scope>
    <source>
        <strain evidence="2">NBRC 16418</strain>
    </source>
</reference>
<dbReference type="Gene3D" id="1.10.10.10">
    <property type="entry name" value="Winged helix-like DNA-binding domain superfamily/Winged helix DNA-binding domain"/>
    <property type="match status" value="1"/>
</dbReference>
<feature type="domain" description="HTH arsR-type" evidence="1">
    <location>
        <begin position="13"/>
        <end position="106"/>
    </location>
</feature>
<dbReference type="InterPro" id="IPR011991">
    <property type="entry name" value="ArsR-like_HTH"/>
</dbReference>
<dbReference type="GO" id="GO:0003700">
    <property type="term" value="F:DNA-binding transcription factor activity"/>
    <property type="evidence" value="ECO:0007669"/>
    <property type="project" value="InterPro"/>
</dbReference>
<evidence type="ECO:0000313" key="3">
    <source>
        <dbReference type="Proteomes" id="UP000635606"/>
    </source>
</evidence>
<sequence>MTLVEPDPLDADPLGGALAPLRRRLLLRLAVPASASELAPEFGVSRQKLNYHLRRLEEAGLVELVAERQRRGFTERVLRSVAGFAVEAEVRLAAPAEVHAFSEALAGAMAEVVARFDRPGGRAYRVVGAGQAAEALDAA</sequence>
<dbReference type="PANTHER" id="PTHR38600">
    <property type="entry name" value="TRANSCRIPTIONAL REGULATORY PROTEIN"/>
    <property type="match status" value="1"/>
</dbReference>
<dbReference type="PANTHER" id="PTHR38600:SF2">
    <property type="entry name" value="SLL0088 PROTEIN"/>
    <property type="match status" value="1"/>
</dbReference>
<dbReference type="Proteomes" id="UP000635606">
    <property type="component" value="Unassembled WGS sequence"/>
</dbReference>
<dbReference type="Pfam" id="PF12840">
    <property type="entry name" value="HTH_20"/>
    <property type="match status" value="1"/>
</dbReference>